<keyword evidence="3 6" id="KW-0812">Transmembrane</keyword>
<gene>
    <name evidence="7" type="ORF">FL622_12765</name>
</gene>
<keyword evidence="2" id="KW-1003">Cell membrane</keyword>
<dbReference type="PANTHER" id="PTHR40277">
    <property type="entry name" value="BLL5419 PROTEIN"/>
    <property type="match status" value="1"/>
</dbReference>
<evidence type="ECO:0000256" key="5">
    <source>
        <dbReference type="ARBA" id="ARBA00023136"/>
    </source>
</evidence>
<feature type="transmembrane region" description="Helical" evidence="6">
    <location>
        <begin position="280"/>
        <end position="305"/>
    </location>
</feature>
<feature type="transmembrane region" description="Helical" evidence="6">
    <location>
        <begin position="38"/>
        <end position="57"/>
    </location>
</feature>
<sequence length="322" mass="34843">MKPLQFIIKAVISFVILLFLVIYAEPARLKVAFFGVDWVFWFLSLALALLAFAISCLKWRRLLLSDGQECTFSTLAGFYLLGYFFNNFLPTSVGGDAARMFLVGKECGNYRVGVNSVLAERFSGLLALVLVGFCGILLAPSVIGPTFAGLFVGCGIFLWLLLLAPLAYLPVRTALSDIKDRGRILSWLVGVVQGTLHYFTRPGLFVPLAWTSLVYQLLAVATYFAAAKALHMEVALAQMTAVVPVVTLLTLIPVSLNGLGVREGGFAFFLARAGVPGADAIALSLLVYAISLVFSIAGAAVLIFYRNRSDLSGLWRPEAGNP</sequence>
<accession>A0A550J960</accession>
<dbReference type="PANTHER" id="PTHR40277:SF1">
    <property type="entry name" value="BLL5419 PROTEIN"/>
    <property type="match status" value="1"/>
</dbReference>
<proteinExistence type="predicted"/>
<feature type="transmembrane region" description="Helical" evidence="6">
    <location>
        <begin position="125"/>
        <end position="143"/>
    </location>
</feature>
<dbReference type="RefSeq" id="WP_092058906.1">
    <property type="nucleotide sequence ID" value="NZ_FOJJ01000041.1"/>
</dbReference>
<evidence type="ECO:0000256" key="6">
    <source>
        <dbReference type="SAM" id="Phobius"/>
    </source>
</evidence>
<feature type="transmembrane region" description="Helical" evidence="6">
    <location>
        <begin position="239"/>
        <end position="260"/>
    </location>
</feature>
<comment type="caution">
    <text evidence="7">The sequence shown here is derived from an EMBL/GenBank/DDBJ whole genome shotgun (WGS) entry which is preliminary data.</text>
</comment>
<dbReference type="InterPro" id="IPR022791">
    <property type="entry name" value="L-PG_synthase/AglD"/>
</dbReference>
<keyword evidence="8" id="KW-1185">Reference proteome</keyword>
<dbReference type="Pfam" id="PF03706">
    <property type="entry name" value="LPG_synthase_TM"/>
    <property type="match status" value="1"/>
</dbReference>
<keyword evidence="5 6" id="KW-0472">Membrane</keyword>
<feature type="transmembrane region" description="Helical" evidence="6">
    <location>
        <begin position="7"/>
        <end position="26"/>
    </location>
</feature>
<dbReference type="OrthoDB" id="9788795at2"/>
<feature type="transmembrane region" description="Helical" evidence="6">
    <location>
        <begin position="205"/>
        <end position="227"/>
    </location>
</feature>
<dbReference type="NCBIfam" id="TIGR00374">
    <property type="entry name" value="flippase-like domain"/>
    <property type="match status" value="1"/>
</dbReference>
<evidence type="ECO:0000256" key="1">
    <source>
        <dbReference type="ARBA" id="ARBA00004651"/>
    </source>
</evidence>
<dbReference type="AlphaFoldDB" id="A0A550J960"/>
<evidence type="ECO:0000256" key="3">
    <source>
        <dbReference type="ARBA" id="ARBA00022692"/>
    </source>
</evidence>
<name>A0A550J960_9BACT</name>
<reference evidence="7 8" key="1">
    <citation type="submission" date="2019-07" db="EMBL/GenBank/DDBJ databases">
        <title>Insights of Desulfuromonas acetexigens electromicrobiology.</title>
        <authorList>
            <person name="Katuri K."/>
            <person name="Sapireddy V."/>
            <person name="Shaw D.R."/>
            <person name="Saikaly P."/>
        </authorList>
    </citation>
    <scope>NUCLEOTIDE SEQUENCE [LARGE SCALE GENOMIC DNA]</scope>
    <source>
        <strain evidence="7 8">2873</strain>
    </source>
</reference>
<feature type="transmembrane region" description="Helical" evidence="6">
    <location>
        <begin position="183"/>
        <end position="199"/>
    </location>
</feature>
<dbReference type="Proteomes" id="UP000317155">
    <property type="component" value="Unassembled WGS sequence"/>
</dbReference>
<organism evidence="7 8">
    <name type="scientific">Trichloromonas acetexigens</name>
    <dbReference type="NCBI Taxonomy" id="38815"/>
    <lineage>
        <taxon>Bacteria</taxon>
        <taxon>Pseudomonadati</taxon>
        <taxon>Thermodesulfobacteriota</taxon>
        <taxon>Desulfuromonadia</taxon>
        <taxon>Desulfuromonadales</taxon>
        <taxon>Trichloromonadaceae</taxon>
        <taxon>Trichloromonas</taxon>
    </lineage>
</organism>
<keyword evidence="4 6" id="KW-1133">Transmembrane helix</keyword>
<evidence type="ECO:0000256" key="4">
    <source>
        <dbReference type="ARBA" id="ARBA00022989"/>
    </source>
</evidence>
<evidence type="ECO:0000313" key="7">
    <source>
        <dbReference type="EMBL" id="TRO79774.1"/>
    </source>
</evidence>
<dbReference type="EMBL" id="VJVV01000009">
    <property type="protein sequence ID" value="TRO79774.1"/>
    <property type="molecule type" value="Genomic_DNA"/>
</dbReference>
<evidence type="ECO:0000313" key="8">
    <source>
        <dbReference type="Proteomes" id="UP000317155"/>
    </source>
</evidence>
<comment type="subcellular location">
    <subcellularLocation>
        <location evidence="1">Cell membrane</location>
        <topology evidence="1">Multi-pass membrane protein</topology>
    </subcellularLocation>
</comment>
<protein>
    <submittedName>
        <fullName evidence="7">Flippase-like domain-containing protein</fullName>
    </submittedName>
</protein>
<evidence type="ECO:0000256" key="2">
    <source>
        <dbReference type="ARBA" id="ARBA00022475"/>
    </source>
</evidence>
<feature type="transmembrane region" description="Helical" evidence="6">
    <location>
        <begin position="149"/>
        <end position="171"/>
    </location>
</feature>
<dbReference type="GO" id="GO:0005886">
    <property type="term" value="C:plasma membrane"/>
    <property type="evidence" value="ECO:0007669"/>
    <property type="project" value="UniProtKB-SubCell"/>
</dbReference>